<dbReference type="SUPFAM" id="SSF56399">
    <property type="entry name" value="ADP-ribosylation"/>
    <property type="match status" value="1"/>
</dbReference>
<dbReference type="AlphaFoldDB" id="A0A4Z2H8Q7"/>
<keyword evidence="2 7" id="KW-0328">Glycosyltransferase</keyword>
<dbReference type="EC" id="2.4.2.31" evidence="7"/>
<evidence type="ECO:0000313" key="8">
    <source>
        <dbReference type="EMBL" id="TNN62287.1"/>
    </source>
</evidence>
<proteinExistence type="inferred from homology"/>
<keyword evidence="9" id="KW-1185">Reference proteome</keyword>
<comment type="similarity">
    <text evidence="1 7">Belongs to the Arg-specific ADP-ribosyltransferase family.</text>
</comment>
<evidence type="ECO:0000256" key="7">
    <source>
        <dbReference type="RuleBase" id="RU361228"/>
    </source>
</evidence>
<sequence>MCDRRKLLLAAIVFYYEVTLGSAKQLDMASDSVDYMYNGCQKEAMEKLIHSGLLKQELNDNEGFQKAWDVNATCSKLIPGGTKEHKAALLAYADGAEEFTQTFDNAVETMGNITAYENHFHFKSLHFLLMDSMLLMSTKKCKTVHVLQEKEYTAQKGSTVKFGKFIKVHTSYSVLQKMEDWDGLVIFNITSCFFVNLGDDICSPDQGMALLSPSEVFTVEAVNIIANDDIEYTEILLKHLELDSSHNCYSVSGSPADVSTQWLVLMLVALAHFSFNY</sequence>
<dbReference type="Gene3D" id="3.90.176.10">
    <property type="entry name" value="Toxin ADP-ribosyltransferase, Chain A, domain 1"/>
    <property type="match status" value="1"/>
</dbReference>
<evidence type="ECO:0000256" key="6">
    <source>
        <dbReference type="ARBA" id="ARBA00047597"/>
    </source>
</evidence>
<dbReference type="EMBL" id="SRLO01000297">
    <property type="protein sequence ID" value="TNN62287.1"/>
    <property type="molecule type" value="Genomic_DNA"/>
</dbReference>
<dbReference type="InterPro" id="IPR000768">
    <property type="entry name" value="ART"/>
</dbReference>
<evidence type="ECO:0000256" key="4">
    <source>
        <dbReference type="ARBA" id="ARBA00022695"/>
    </source>
</evidence>
<dbReference type="GO" id="GO:0106274">
    <property type="term" value="F:NAD+-protein-arginine ADP-ribosyltransferase activity"/>
    <property type="evidence" value="ECO:0007669"/>
    <property type="project" value="UniProtKB-EC"/>
</dbReference>
<dbReference type="GO" id="GO:0016779">
    <property type="term" value="F:nucleotidyltransferase activity"/>
    <property type="evidence" value="ECO:0007669"/>
    <property type="project" value="UniProtKB-KW"/>
</dbReference>
<dbReference type="PANTHER" id="PTHR10339">
    <property type="entry name" value="ADP-RIBOSYLTRANSFERASE"/>
    <property type="match status" value="1"/>
</dbReference>
<dbReference type="PANTHER" id="PTHR10339:SF27">
    <property type="entry name" value="NAD(P)(+)--ARGININE ADP-RIBOSYLTRANSFERASE"/>
    <property type="match status" value="1"/>
</dbReference>
<keyword evidence="5 7" id="KW-0521">NADP</keyword>
<dbReference type="Proteomes" id="UP000314294">
    <property type="component" value="Unassembled WGS sequence"/>
</dbReference>
<feature type="signal peptide" evidence="7">
    <location>
        <begin position="1"/>
        <end position="23"/>
    </location>
</feature>
<evidence type="ECO:0000256" key="1">
    <source>
        <dbReference type="ARBA" id="ARBA00009558"/>
    </source>
</evidence>
<gene>
    <name evidence="8" type="primary">ART1</name>
    <name evidence="8" type="ORF">EYF80_027471</name>
</gene>
<protein>
    <recommendedName>
        <fullName evidence="7">NAD(P)(+)--arginine ADP-ribosyltransferase</fullName>
        <ecNumber evidence="7">2.4.2.31</ecNumber>
    </recommendedName>
    <alternativeName>
        <fullName evidence="7">Mono(ADP-ribosyl)transferase</fullName>
    </alternativeName>
</protein>
<name>A0A4Z2H8Q7_9TELE</name>
<comment type="caution">
    <text evidence="8">The sequence shown here is derived from an EMBL/GenBank/DDBJ whole genome shotgun (WGS) entry which is preliminary data.</text>
</comment>
<dbReference type="GO" id="GO:0003950">
    <property type="term" value="F:NAD+ poly-ADP-ribosyltransferase activity"/>
    <property type="evidence" value="ECO:0007669"/>
    <property type="project" value="TreeGrafter"/>
</dbReference>
<keyword evidence="7" id="KW-0520">NAD</keyword>
<evidence type="ECO:0000256" key="3">
    <source>
        <dbReference type="ARBA" id="ARBA00022679"/>
    </source>
</evidence>
<accession>A0A4Z2H8Q7</accession>
<keyword evidence="7" id="KW-0732">Signal</keyword>
<dbReference type="Pfam" id="PF01129">
    <property type="entry name" value="ART"/>
    <property type="match status" value="1"/>
</dbReference>
<organism evidence="8 9">
    <name type="scientific">Liparis tanakae</name>
    <name type="common">Tanaka's snailfish</name>
    <dbReference type="NCBI Taxonomy" id="230148"/>
    <lineage>
        <taxon>Eukaryota</taxon>
        <taxon>Metazoa</taxon>
        <taxon>Chordata</taxon>
        <taxon>Craniata</taxon>
        <taxon>Vertebrata</taxon>
        <taxon>Euteleostomi</taxon>
        <taxon>Actinopterygii</taxon>
        <taxon>Neopterygii</taxon>
        <taxon>Teleostei</taxon>
        <taxon>Neoteleostei</taxon>
        <taxon>Acanthomorphata</taxon>
        <taxon>Eupercaria</taxon>
        <taxon>Perciformes</taxon>
        <taxon>Cottioidei</taxon>
        <taxon>Cottales</taxon>
        <taxon>Liparidae</taxon>
        <taxon>Liparis</taxon>
    </lineage>
</organism>
<dbReference type="OrthoDB" id="423533at2759"/>
<evidence type="ECO:0000256" key="2">
    <source>
        <dbReference type="ARBA" id="ARBA00022676"/>
    </source>
</evidence>
<keyword evidence="3 7" id="KW-0808">Transferase</keyword>
<comment type="catalytic activity">
    <reaction evidence="6 7">
        <text>L-arginyl-[protein] + NAD(+) = N(omega)-(ADP-D-ribosyl)-L-arginyl-[protein] + nicotinamide + H(+)</text>
        <dbReference type="Rhea" id="RHEA:19149"/>
        <dbReference type="Rhea" id="RHEA-COMP:10532"/>
        <dbReference type="Rhea" id="RHEA-COMP:15087"/>
        <dbReference type="ChEBI" id="CHEBI:15378"/>
        <dbReference type="ChEBI" id="CHEBI:17154"/>
        <dbReference type="ChEBI" id="CHEBI:29965"/>
        <dbReference type="ChEBI" id="CHEBI:57540"/>
        <dbReference type="ChEBI" id="CHEBI:142554"/>
        <dbReference type="EC" id="2.4.2.31"/>
    </reaction>
</comment>
<reference evidence="8 9" key="1">
    <citation type="submission" date="2019-03" db="EMBL/GenBank/DDBJ databases">
        <title>First draft genome of Liparis tanakae, snailfish: a comprehensive survey of snailfish specific genes.</title>
        <authorList>
            <person name="Kim W."/>
            <person name="Song I."/>
            <person name="Jeong J.-H."/>
            <person name="Kim D."/>
            <person name="Kim S."/>
            <person name="Ryu S."/>
            <person name="Song J.Y."/>
            <person name="Lee S.K."/>
        </authorList>
    </citation>
    <scope>NUCLEOTIDE SEQUENCE [LARGE SCALE GENOMIC DNA]</scope>
    <source>
        <tissue evidence="8">Muscle</tissue>
    </source>
</reference>
<evidence type="ECO:0000313" key="9">
    <source>
        <dbReference type="Proteomes" id="UP000314294"/>
    </source>
</evidence>
<dbReference type="PRINTS" id="PR00970">
    <property type="entry name" value="RIBTRNSFRASE"/>
</dbReference>
<evidence type="ECO:0000256" key="5">
    <source>
        <dbReference type="ARBA" id="ARBA00022857"/>
    </source>
</evidence>
<feature type="chain" id="PRO_5021510829" description="NAD(P)(+)--arginine ADP-ribosyltransferase" evidence="7">
    <location>
        <begin position="24"/>
        <end position="277"/>
    </location>
</feature>
<dbReference type="InterPro" id="IPR050999">
    <property type="entry name" value="ADP-ribosyltransferase_ARG"/>
</dbReference>
<keyword evidence="4" id="KW-0548">Nucleotidyltransferase</keyword>